<accession>A0A3N0GH11</accession>
<dbReference type="GO" id="GO:0046872">
    <property type="term" value="F:metal ion binding"/>
    <property type="evidence" value="ECO:0007669"/>
    <property type="project" value="InterPro"/>
</dbReference>
<reference evidence="3 4" key="1">
    <citation type="submission" date="2018-11" db="EMBL/GenBank/DDBJ databases">
        <authorList>
            <person name="Li F."/>
        </authorList>
    </citation>
    <scope>NUCLEOTIDE SEQUENCE [LARGE SCALE GENOMIC DNA]</scope>
    <source>
        <strain evidence="3 4">Gsoil 818</strain>
    </source>
</reference>
<feature type="compositionally biased region" description="Polar residues" evidence="1">
    <location>
        <begin position="14"/>
        <end position="26"/>
    </location>
</feature>
<evidence type="ECO:0000313" key="3">
    <source>
        <dbReference type="EMBL" id="RNM11754.1"/>
    </source>
</evidence>
<protein>
    <submittedName>
        <fullName evidence="3">Maleylpyruvate isomerase family mycothiol-dependent enzyme</fullName>
    </submittedName>
</protein>
<keyword evidence="4" id="KW-1185">Reference proteome</keyword>
<dbReference type="SUPFAM" id="SSF109854">
    <property type="entry name" value="DinB/YfiT-like putative metalloenzymes"/>
    <property type="match status" value="1"/>
</dbReference>
<gene>
    <name evidence="3" type="ORF">EFL26_21605</name>
</gene>
<sequence length="294" mass="32193">MQWIARHAQLYTTRNDPFMQSSNKESPMSYRPPPPDLRNIATALKAERTAMVDFIRSLGDEEWSAPSAADGWRIADVVGHIGATARSFYTPSGLRSVGAPSLEALNENPVEARRTWPRARVVAEYERASRRAITLLNLVRRTPARRLRLSLAELGRFPLGLMIGGALVFDHHTHLRVDMAPALGRTAPATDADRMGAVLTWMLAVLNNQVAQAPVPGLDARLCLTLTGPGGGTWWIDERGAFAPPVGPVAAQITAPALTFPDWGTQRSGWRDSDVTITGDDELASRFLDRVNVI</sequence>
<keyword evidence="3" id="KW-0670">Pyruvate</keyword>
<name>A0A3N0GH11_9ACTN</name>
<feature type="domain" description="Mycothiol-dependent maleylpyruvate isomerase metal-binding" evidence="2">
    <location>
        <begin position="45"/>
        <end position="138"/>
    </location>
</feature>
<keyword evidence="3" id="KW-0413">Isomerase</keyword>
<dbReference type="Gene3D" id="1.20.120.450">
    <property type="entry name" value="dinb family like domain"/>
    <property type="match status" value="1"/>
</dbReference>
<dbReference type="InterPro" id="IPR024344">
    <property type="entry name" value="MDMPI_metal-binding"/>
</dbReference>
<dbReference type="AlphaFoldDB" id="A0A3N0GH11"/>
<dbReference type="Proteomes" id="UP000279994">
    <property type="component" value="Unassembled WGS sequence"/>
</dbReference>
<proteinExistence type="predicted"/>
<dbReference type="Pfam" id="PF11716">
    <property type="entry name" value="MDMPI_N"/>
    <property type="match status" value="1"/>
</dbReference>
<dbReference type="NCBIfam" id="TIGR03083">
    <property type="entry name" value="maleylpyruvate isomerase family mycothiol-dependent enzyme"/>
    <property type="match status" value="1"/>
</dbReference>
<evidence type="ECO:0000259" key="2">
    <source>
        <dbReference type="Pfam" id="PF11716"/>
    </source>
</evidence>
<dbReference type="InterPro" id="IPR017517">
    <property type="entry name" value="Maleyloyr_isom"/>
</dbReference>
<comment type="caution">
    <text evidence="3">The sequence shown here is derived from an EMBL/GenBank/DDBJ whole genome shotgun (WGS) entry which is preliminary data.</text>
</comment>
<dbReference type="GO" id="GO:0016853">
    <property type="term" value="F:isomerase activity"/>
    <property type="evidence" value="ECO:0007669"/>
    <property type="project" value="UniProtKB-KW"/>
</dbReference>
<organism evidence="3 4">
    <name type="scientific">Nocardioides pocheonensis</name>
    <dbReference type="NCBI Taxonomy" id="661485"/>
    <lineage>
        <taxon>Bacteria</taxon>
        <taxon>Bacillati</taxon>
        <taxon>Actinomycetota</taxon>
        <taxon>Actinomycetes</taxon>
        <taxon>Propionibacteriales</taxon>
        <taxon>Nocardioidaceae</taxon>
        <taxon>Nocardioides</taxon>
    </lineage>
</organism>
<evidence type="ECO:0000313" key="4">
    <source>
        <dbReference type="Proteomes" id="UP000279994"/>
    </source>
</evidence>
<evidence type="ECO:0000256" key="1">
    <source>
        <dbReference type="SAM" id="MobiDB-lite"/>
    </source>
</evidence>
<feature type="region of interest" description="Disordered" evidence="1">
    <location>
        <begin position="14"/>
        <end position="33"/>
    </location>
</feature>
<dbReference type="InterPro" id="IPR034660">
    <property type="entry name" value="DinB/YfiT-like"/>
</dbReference>
<dbReference type="EMBL" id="RJSF01000047">
    <property type="protein sequence ID" value="RNM11754.1"/>
    <property type="molecule type" value="Genomic_DNA"/>
</dbReference>